<reference evidence="6 7" key="1">
    <citation type="journal article" date="2023" name="G3 (Bethesda)">
        <title>A chromosome-length genome assembly and annotation of blackberry (Rubus argutus, cv. 'Hillquist').</title>
        <authorList>
            <person name="Bruna T."/>
            <person name="Aryal R."/>
            <person name="Dudchenko O."/>
            <person name="Sargent D.J."/>
            <person name="Mead D."/>
            <person name="Buti M."/>
            <person name="Cavallini A."/>
            <person name="Hytonen T."/>
            <person name="Andres J."/>
            <person name="Pham M."/>
            <person name="Weisz D."/>
            <person name="Mascagni F."/>
            <person name="Usai G."/>
            <person name="Natali L."/>
            <person name="Bassil N."/>
            <person name="Fernandez G.E."/>
            <person name="Lomsadze A."/>
            <person name="Armour M."/>
            <person name="Olukolu B."/>
            <person name="Poorten T."/>
            <person name="Britton C."/>
            <person name="Davik J."/>
            <person name="Ashrafi H."/>
            <person name="Aiden E.L."/>
            <person name="Borodovsky M."/>
            <person name="Worthington M."/>
        </authorList>
    </citation>
    <scope>NUCLEOTIDE SEQUENCE [LARGE SCALE GENOMIC DNA]</scope>
    <source>
        <strain evidence="6">PI 553951</strain>
    </source>
</reference>
<evidence type="ECO:0008006" key="8">
    <source>
        <dbReference type="Google" id="ProtNLM"/>
    </source>
</evidence>
<evidence type="ECO:0000313" key="6">
    <source>
        <dbReference type="EMBL" id="KAK9906213.1"/>
    </source>
</evidence>
<protein>
    <recommendedName>
        <fullName evidence="8">COBRA-like protein</fullName>
    </recommendedName>
</protein>
<dbReference type="EMBL" id="JBEDUW010000077">
    <property type="protein sequence ID" value="KAK9906213.1"/>
    <property type="molecule type" value="Genomic_DNA"/>
</dbReference>
<dbReference type="AlphaFoldDB" id="A0AAW1VMC4"/>
<dbReference type="PANTHER" id="PTHR31673:SF3">
    <property type="entry name" value="COBRA-LIKE PROTEIN 4"/>
    <property type="match status" value="1"/>
</dbReference>
<keyword evidence="2 5" id="KW-0732">Signal</keyword>
<proteinExistence type="inferred from homology"/>
<feature type="signal peptide" evidence="5">
    <location>
        <begin position="1"/>
        <end position="22"/>
    </location>
</feature>
<feature type="transmembrane region" description="Helical" evidence="4">
    <location>
        <begin position="177"/>
        <end position="196"/>
    </location>
</feature>
<dbReference type="GO" id="GO:0010215">
    <property type="term" value="P:cellulose microfibril organization"/>
    <property type="evidence" value="ECO:0007669"/>
    <property type="project" value="InterPro"/>
</dbReference>
<dbReference type="GO" id="GO:0005886">
    <property type="term" value="C:plasma membrane"/>
    <property type="evidence" value="ECO:0007669"/>
    <property type="project" value="TreeGrafter"/>
</dbReference>
<dbReference type="GO" id="GO:0052324">
    <property type="term" value="P:plant-type cell wall cellulose biosynthetic process"/>
    <property type="evidence" value="ECO:0007669"/>
    <property type="project" value="TreeGrafter"/>
</dbReference>
<keyword evidence="7" id="KW-1185">Reference proteome</keyword>
<keyword evidence="3" id="KW-0325">Glycoprotein</keyword>
<keyword evidence="4" id="KW-1133">Transmembrane helix</keyword>
<evidence type="ECO:0000256" key="2">
    <source>
        <dbReference type="ARBA" id="ARBA00022729"/>
    </source>
</evidence>
<dbReference type="Pfam" id="PF04833">
    <property type="entry name" value="COBRA"/>
    <property type="match status" value="1"/>
</dbReference>
<evidence type="ECO:0000256" key="3">
    <source>
        <dbReference type="ARBA" id="ARBA00023180"/>
    </source>
</evidence>
<accession>A0AAW1VMC4</accession>
<keyword evidence="4" id="KW-0472">Membrane</keyword>
<evidence type="ECO:0000313" key="7">
    <source>
        <dbReference type="Proteomes" id="UP001457282"/>
    </source>
</evidence>
<dbReference type="Proteomes" id="UP001457282">
    <property type="component" value="Unassembled WGS sequence"/>
</dbReference>
<evidence type="ECO:0000256" key="5">
    <source>
        <dbReference type="SAM" id="SignalP"/>
    </source>
</evidence>
<organism evidence="6 7">
    <name type="scientific">Rubus argutus</name>
    <name type="common">Southern blackberry</name>
    <dbReference type="NCBI Taxonomy" id="59490"/>
    <lineage>
        <taxon>Eukaryota</taxon>
        <taxon>Viridiplantae</taxon>
        <taxon>Streptophyta</taxon>
        <taxon>Embryophyta</taxon>
        <taxon>Tracheophyta</taxon>
        <taxon>Spermatophyta</taxon>
        <taxon>Magnoliopsida</taxon>
        <taxon>eudicotyledons</taxon>
        <taxon>Gunneridae</taxon>
        <taxon>Pentapetalae</taxon>
        <taxon>rosids</taxon>
        <taxon>fabids</taxon>
        <taxon>Rosales</taxon>
        <taxon>Rosaceae</taxon>
        <taxon>Rosoideae</taxon>
        <taxon>Rosoideae incertae sedis</taxon>
        <taxon>Rubus</taxon>
    </lineage>
</organism>
<feature type="chain" id="PRO_5043799986" description="COBRA-like protein" evidence="5">
    <location>
        <begin position="23"/>
        <end position="216"/>
    </location>
</feature>
<dbReference type="InterPro" id="IPR006918">
    <property type="entry name" value="COBRA_pln"/>
</dbReference>
<name>A0AAW1VMC4_RUBAR</name>
<comment type="caution">
    <text evidence="6">The sequence shown here is derived from an EMBL/GenBank/DDBJ whole genome shotgun (WGS) entry which is preliminary data.</text>
</comment>
<evidence type="ECO:0000256" key="4">
    <source>
        <dbReference type="SAM" id="Phobius"/>
    </source>
</evidence>
<evidence type="ECO:0000256" key="1">
    <source>
        <dbReference type="ARBA" id="ARBA00005507"/>
    </source>
</evidence>
<keyword evidence="4" id="KW-0812">Transmembrane</keyword>
<dbReference type="PANTHER" id="PTHR31673">
    <property type="entry name" value="PROTEIN COBRA"/>
    <property type="match status" value="1"/>
</dbReference>
<gene>
    <name evidence="6" type="ORF">M0R45_002713</name>
</gene>
<comment type="similarity">
    <text evidence="1">Belongs to the COBRA family.</text>
</comment>
<sequence length="216" mass="23307">MVKADSIYTAVCCFFLLALGSAYDPLDPTGNITIRWDILSWTGDGYVATVSIFNYQMFRHVQAPGWSLGWSWTRDEVLWGMLGAETTERGDCSRFRGGVDDPPHCCKRNLKVVDLLPGTPYNQQIARCCKGGILTSMVQDQETSASLFQMTVGAAGTTTKCCVVPPLANGEKKMDSWSMAGLVGMAAMVGILGLALRKQKAGVLSLVSCSIFSGSL</sequence>